<dbReference type="InterPro" id="IPR018497">
    <property type="entry name" value="Peptidase_M13_C"/>
</dbReference>
<sequence length="99" mass="11683">MRYAYLAYNEWVRRNGKEPLLPALNYTDRQLFWISAANGWCANQIPSSVKRQIHNDEHPPYKFRVNVPLSNTDYFAKDFNCRIGSNMNPVSKCEVWRSL</sequence>
<dbReference type="InterPro" id="IPR024079">
    <property type="entry name" value="MetalloPept_cat_dom_sf"/>
</dbReference>
<name>A0A1Y1MDY5_PHOPY</name>
<dbReference type="GO" id="GO:0005886">
    <property type="term" value="C:plasma membrane"/>
    <property type="evidence" value="ECO:0007669"/>
    <property type="project" value="TreeGrafter"/>
</dbReference>
<proteinExistence type="predicted"/>
<feature type="domain" description="Peptidase M13 C-terminal" evidence="1">
    <location>
        <begin position="3"/>
        <end position="95"/>
    </location>
</feature>
<evidence type="ECO:0000259" key="1">
    <source>
        <dbReference type="Pfam" id="PF01431"/>
    </source>
</evidence>
<dbReference type="PROSITE" id="PS51885">
    <property type="entry name" value="NEPRILYSIN"/>
    <property type="match status" value="1"/>
</dbReference>
<dbReference type="AlphaFoldDB" id="A0A1Y1MDY5"/>
<protein>
    <recommendedName>
        <fullName evidence="1">Peptidase M13 C-terminal domain-containing protein</fullName>
    </recommendedName>
</protein>
<accession>A0A1Y1MDY5</accession>
<dbReference type="PANTHER" id="PTHR11733:SF224">
    <property type="entry name" value="NEPRILYSIN-2"/>
    <property type="match status" value="1"/>
</dbReference>
<dbReference type="PANTHER" id="PTHR11733">
    <property type="entry name" value="ZINC METALLOPROTEASE FAMILY M13 NEPRILYSIN-RELATED"/>
    <property type="match status" value="1"/>
</dbReference>
<dbReference type="InterPro" id="IPR000718">
    <property type="entry name" value="Peptidase_M13"/>
</dbReference>
<reference evidence="2" key="1">
    <citation type="journal article" date="2016" name="Sci. Rep.">
        <title>Molecular characterization of firefly nuptial gifts: a multi-omics approach sheds light on postcopulatory sexual selection.</title>
        <authorList>
            <person name="Al-Wathiqui N."/>
            <person name="Fallon T.R."/>
            <person name="South A."/>
            <person name="Weng J.K."/>
            <person name="Lewis S.M."/>
        </authorList>
    </citation>
    <scope>NUCLEOTIDE SEQUENCE</scope>
</reference>
<dbReference type="SUPFAM" id="SSF55486">
    <property type="entry name" value="Metalloproteases ('zincins'), catalytic domain"/>
    <property type="match status" value="1"/>
</dbReference>
<dbReference type="GO" id="GO:0004222">
    <property type="term" value="F:metalloendopeptidase activity"/>
    <property type="evidence" value="ECO:0007669"/>
    <property type="project" value="InterPro"/>
</dbReference>
<dbReference type="Pfam" id="PF01431">
    <property type="entry name" value="Peptidase_M13"/>
    <property type="match status" value="1"/>
</dbReference>
<dbReference type="Gene3D" id="3.40.390.10">
    <property type="entry name" value="Collagenase (Catalytic Domain)"/>
    <property type="match status" value="1"/>
</dbReference>
<dbReference type="GO" id="GO:0016485">
    <property type="term" value="P:protein processing"/>
    <property type="evidence" value="ECO:0007669"/>
    <property type="project" value="TreeGrafter"/>
</dbReference>
<evidence type="ECO:0000313" key="2">
    <source>
        <dbReference type="EMBL" id="JAV84029.1"/>
    </source>
</evidence>
<organism evidence="2">
    <name type="scientific">Photinus pyralis</name>
    <name type="common">Common eastern firefly</name>
    <name type="synonym">Lampyris pyralis</name>
    <dbReference type="NCBI Taxonomy" id="7054"/>
    <lineage>
        <taxon>Eukaryota</taxon>
        <taxon>Metazoa</taxon>
        <taxon>Ecdysozoa</taxon>
        <taxon>Arthropoda</taxon>
        <taxon>Hexapoda</taxon>
        <taxon>Insecta</taxon>
        <taxon>Pterygota</taxon>
        <taxon>Neoptera</taxon>
        <taxon>Endopterygota</taxon>
        <taxon>Coleoptera</taxon>
        <taxon>Polyphaga</taxon>
        <taxon>Elateriformia</taxon>
        <taxon>Elateroidea</taxon>
        <taxon>Lampyridae</taxon>
        <taxon>Lampyrinae</taxon>
        <taxon>Photinus</taxon>
    </lineage>
</organism>
<dbReference type="EMBL" id="GEZM01033934">
    <property type="protein sequence ID" value="JAV84029.1"/>
    <property type="molecule type" value="Transcribed_RNA"/>
</dbReference>